<dbReference type="GO" id="GO:0046103">
    <property type="term" value="P:inosine biosynthetic process"/>
    <property type="evidence" value="ECO:0000318"/>
    <property type="project" value="GO_Central"/>
</dbReference>
<reference evidence="8" key="2">
    <citation type="journal article" date="2008" name="Genome Biol.">
        <title>Improved genome assembly and evidence-based global gene model set for the chordate Ciona intestinalis: new insight into intron and operon populations.</title>
        <authorList>
            <person name="Satou Y."/>
            <person name="Mineta K."/>
            <person name="Ogasawara M."/>
            <person name="Sasakura Y."/>
            <person name="Shoguchi E."/>
            <person name="Ueno K."/>
            <person name="Yamada L."/>
            <person name="Matsumoto J."/>
            <person name="Wasserscheid J."/>
            <person name="Dewar K."/>
            <person name="Wiley G.B."/>
            <person name="Macmil S.L."/>
            <person name="Roe B.A."/>
            <person name="Zeller R.W."/>
            <person name="Hastings K.E."/>
            <person name="Lemaire P."/>
            <person name="Lindquist E."/>
            <person name="Endo T."/>
            <person name="Hotta K."/>
            <person name="Inaba K."/>
        </authorList>
    </citation>
    <scope>NUCLEOTIDE SEQUENCE [LARGE SCALE GENOMIC DNA]</scope>
    <source>
        <strain evidence="8">wild type</strain>
    </source>
</reference>
<dbReference type="PANTHER" id="PTHR11409:SF43">
    <property type="entry name" value="ADENOSINE DEAMINASE"/>
    <property type="match status" value="1"/>
</dbReference>
<dbReference type="EMBL" id="EAAA01001499">
    <property type="status" value="NOT_ANNOTATED_CDS"/>
    <property type="molecule type" value="Genomic_DNA"/>
</dbReference>
<dbReference type="FunCoup" id="F6WSV9">
    <property type="interactions" value="16"/>
</dbReference>
<dbReference type="GO" id="GO:0060169">
    <property type="term" value="P:negative regulation of adenosine receptor signaling pathway"/>
    <property type="evidence" value="ECO:0000318"/>
    <property type="project" value="GO_Central"/>
</dbReference>
<keyword evidence="6" id="KW-0862">Zinc</keyword>
<dbReference type="InterPro" id="IPR001365">
    <property type="entry name" value="A_deaminase_dom"/>
</dbReference>
<comment type="cofactor">
    <cofactor evidence="1">
        <name>Zn(2+)</name>
        <dbReference type="ChEBI" id="CHEBI:29105"/>
    </cofactor>
</comment>
<evidence type="ECO:0000256" key="1">
    <source>
        <dbReference type="ARBA" id="ARBA00001947"/>
    </source>
</evidence>
<keyword evidence="4" id="KW-0479">Metal-binding</keyword>
<keyword evidence="5" id="KW-0378">Hydrolase</keyword>
<dbReference type="GO" id="GO:0046872">
    <property type="term" value="F:metal ion binding"/>
    <property type="evidence" value="ECO:0007669"/>
    <property type="project" value="UniProtKB-KW"/>
</dbReference>
<evidence type="ECO:0000313" key="8">
    <source>
        <dbReference type="Ensembl" id="ENSCINP00000004062.2"/>
    </source>
</evidence>
<reference evidence="8" key="3">
    <citation type="submission" date="2025-08" db="UniProtKB">
        <authorList>
            <consortium name="Ensembl"/>
        </authorList>
    </citation>
    <scope>IDENTIFICATION</scope>
</reference>
<evidence type="ECO:0000256" key="5">
    <source>
        <dbReference type="ARBA" id="ARBA00022801"/>
    </source>
</evidence>
<accession>F6WSV9</accession>
<feature type="domain" description="Adenosine deaminase" evidence="7">
    <location>
        <begin position="10"/>
        <end position="348"/>
    </location>
</feature>
<evidence type="ECO:0000256" key="3">
    <source>
        <dbReference type="ARBA" id="ARBA00012784"/>
    </source>
</evidence>
<organism evidence="8 9">
    <name type="scientific">Ciona intestinalis</name>
    <name type="common">Transparent sea squirt</name>
    <name type="synonym">Ascidia intestinalis</name>
    <dbReference type="NCBI Taxonomy" id="7719"/>
    <lineage>
        <taxon>Eukaryota</taxon>
        <taxon>Metazoa</taxon>
        <taxon>Chordata</taxon>
        <taxon>Tunicata</taxon>
        <taxon>Ascidiacea</taxon>
        <taxon>Phlebobranchia</taxon>
        <taxon>Cionidae</taxon>
        <taxon>Ciona</taxon>
    </lineage>
</organism>
<dbReference type="OMA" id="NHFTIHA"/>
<sequence>WNFAMPFDFPKAELHCHLDGCFRLSTCIELARERGVELPSYDVNELRSLVCKLQRTASLDEYLAHFMVTTPVFAGSREAIKRLTMEAIEDKHQQGISYIEFRFCPHLLADCDVTPRLNAKTAGTLTPRGVVEAVCTAAEEARSRFPVVVRFILCALLDLPDWSMELAHMCKEFALRGVVALDIAGAGIEADSTFDDHKAAFDFCKEHSIDITVHAGEKGGPNQVHEAVHKLHATRIGHGYKTINDKAVYDDVIKKQIHLEVCPISSNLTASVPEDMTAHPAISFLNDGVNFSLNTDNPGFHDADILHDYDVASRMFRFTEEQIKELNLNALRSSFVEAPMKEKLIKDFKEAYYGNRNSTTL</sequence>
<evidence type="ECO:0000256" key="2">
    <source>
        <dbReference type="ARBA" id="ARBA00006676"/>
    </source>
</evidence>
<dbReference type="GO" id="GO:0006154">
    <property type="term" value="P:adenosine catabolic process"/>
    <property type="evidence" value="ECO:0000318"/>
    <property type="project" value="GO_Central"/>
</dbReference>
<reference evidence="9" key="1">
    <citation type="journal article" date="2002" name="Science">
        <title>The draft genome of Ciona intestinalis: insights into chordate and vertebrate origins.</title>
        <authorList>
            <person name="Dehal P."/>
            <person name="Satou Y."/>
            <person name="Campbell R.K."/>
            <person name="Chapman J."/>
            <person name="Degnan B."/>
            <person name="De Tomaso A."/>
            <person name="Davidson B."/>
            <person name="Di Gregorio A."/>
            <person name="Gelpke M."/>
            <person name="Goodstein D.M."/>
            <person name="Harafuji N."/>
            <person name="Hastings K.E."/>
            <person name="Ho I."/>
            <person name="Hotta K."/>
            <person name="Huang W."/>
            <person name="Kawashima T."/>
            <person name="Lemaire P."/>
            <person name="Martinez D."/>
            <person name="Meinertzhagen I.A."/>
            <person name="Necula S."/>
            <person name="Nonaka M."/>
            <person name="Putnam N."/>
            <person name="Rash S."/>
            <person name="Saiga H."/>
            <person name="Satake M."/>
            <person name="Terry A."/>
            <person name="Yamada L."/>
            <person name="Wang H.G."/>
            <person name="Awazu S."/>
            <person name="Azumi K."/>
            <person name="Boore J."/>
            <person name="Branno M."/>
            <person name="Chin-Bow S."/>
            <person name="DeSantis R."/>
            <person name="Doyle S."/>
            <person name="Francino P."/>
            <person name="Keys D.N."/>
            <person name="Haga S."/>
            <person name="Hayashi H."/>
            <person name="Hino K."/>
            <person name="Imai K.S."/>
            <person name="Inaba K."/>
            <person name="Kano S."/>
            <person name="Kobayashi K."/>
            <person name="Kobayashi M."/>
            <person name="Lee B.I."/>
            <person name="Makabe K.W."/>
            <person name="Manohar C."/>
            <person name="Matassi G."/>
            <person name="Medina M."/>
            <person name="Mochizuki Y."/>
            <person name="Mount S."/>
            <person name="Morishita T."/>
            <person name="Miura S."/>
            <person name="Nakayama A."/>
            <person name="Nishizaka S."/>
            <person name="Nomoto H."/>
            <person name="Ohta F."/>
            <person name="Oishi K."/>
            <person name="Rigoutsos I."/>
            <person name="Sano M."/>
            <person name="Sasaki A."/>
            <person name="Sasakura Y."/>
            <person name="Shoguchi E."/>
            <person name="Shin-i T."/>
            <person name="Spagnuolo A."/>
            <person name="Stainier D."/>
            <person name="Suzuki M.M."/>
            <person name="Tassy O."/>
            <person name="Takatori N."/>
            <person name="Tokuoka M."/>
            <person name="Yagi K."/>
            <person name="Yoshizaki F."/>
            <person name="Wada S."/>
            <person name="Zhang C."/>
            <person name="Hyatt P.D."/>
            <person name="Larimer F."/>
            <person name="Detter C."/>
            <person name="Doggett N."/>
            <person name="Glavina T."/>
            <person name="Hawkins T."/>
            <person name="Richardson P."/>
            <person name="Lucas S."/>
            <person name="Kohara Y."/>
            <person name="Levine M."/>
            <person name="Satoh N."/>
            <person name="Rokhsar D.S."/>
        </authorList>
    </citation>
    <scope>NUCLEOTIDE SEQUENCE [LARGE SCALE GENOMIC DNA]</scope>
</reference>
<dbReference type="Pfam" id="PF00962">
    <property type="entry name" value="A_deaminase"/>
    <property type="match status" value="1"/>
</dbReference>
<protein>
    <recommendedName>
        <fullName evidence="3">adenosine deaminase</fullName>
        <ecNumber evidence="3">3.5.4.4</ecNumber>
    </recommendedName>
</protein>
<evidence type="ECO:0000313" key="9">
    <source>
        <dbReference type="Proteomes" id="UP000008144"/>
    </source>
</evidence>
<keyword evidence="9" id="KW-1185">Reference proteome</keyword>
<reference evidence="8" key="4">
    <citation type="submission" date="2025-09" db="UniProtKB">
        <authorList>
            <consortium name="Ensembl"/>
        </authorList>
    </citation>
    <scope>IDENTIFICATION</scope>
</reference>
<dbReference type="GO" id="GO:0043103">
    <property type="term" value="P:hypoxanthine salvage"/>
    <property type="evidence" value="ECO:0000318"/>
    <property type="project" value="GO_Central"/>
</dbReference>
<dbReference type="InterPro" id="IPR032466">
    <property type="entry name" value="Metal_Hydrolase"/>
</dbReference>
<dbReference type="Gene3D" id="3.20.20.140">
    <property type="entry name" value="Metal-dependent hydrolases"/>
    <property type="match status" value="1"/>
</dbReference>
<dbReference type="Ensembl" id="ENSCINT00000004062.2">
    <property type="protein sequence ID" value="ENSCINP00000004062.2"/>
    <property type="gene ID" value="ENSCING00000002010.2"/>
</dbReference>
<evidence type="ECO:0000259" key="7">
    <source>
        <dbReference type="Pfam" id="PF00962"/>
    </source>
</evidence>
<dbReference type="GO" id="GO:0004000">
    <property type="term" value="F:adenosine deaminase activity"/>
    <property type="evidence" value="ECO:0000318"/>
    <property type="project" value="GO_Central"/>
</dbReference>
<dbReference type="AlphaFoldDB" id="F6WSV9"/>
<dbReference type="SUPFAM" id="SSF51556">
    <property type="entry name" value="Metallo-dependent hydrolases"/>
    <property type="match status" value="1"/>
</dbReference>
<dbReference type="STRING" id="7719.ENSCINP00000004062"/>
<dbReference type="HOGENOM" id="CLU_039228_0_1_1"/>
<dbReference type="GeneTree" id="ENSGT00950000183113"/>
<dbReference type="NCBIfam" id="TIGR01430">
    <property type="entry name" value="aden_deam"/>
    <property type="match status" value="1"/>
</dbReference>
<proteinExistence type="inferred from homology"/>
<evidence type="ECO:0000256" key="4">
    <source>
        <dbReference type="ARBA" id="ARBA00022723"/>
    </source>
</evidence>
<dbReference type="GO" id="GO:0009897">
    <property type="term" value="C:external side of plasma membrane"/>
    <property type="evidence" value="ECO:0000318"/>
    <property type="project" value="GO_Central"/>
</dbReference>
<dbReference type="PANTHER" id="PTHR11409">
    <property type="entry name" value="ADENOSINE DEAMINASE"/>
    <property type="match status" value="1"/>
</dbReference>
<evidence type="ECO:0000256" key="6">
    <source>
        <dbReference type="ARBA" id="ARBA00022833"/>
    </source>
</evidence>
<name>F6WSV9_CIOIN</name>
<dbReference type="GO" id="GO:0005829">
    <property type="term" value="C:cytosol"/>
    <property type="evidence" value="ECO:0000318"/>
    <property type="project" value="GO_Central"/>
</dbReference>
<dbReference type="EC" id="3.5.4.4" evidence="3"/>
<comment type="similarity">
    <text evidence="2">Belongs to the metallo-dependent hydrolases superfamily. Adenosine and AMP deaminases family.</text>
</comment>
<dbReference type="InParanoid" id="F6WSV9"/>
<dbReference type="Proteomes" id="UP000008144">
    <property type="component" value="Chromosome 2"/>
</dbReference>
<dbReference type="InterPro" id="IPR006330">
    <property type="entry name" value="Ado/ade_deaminase"/>
</dbReference>